<dbReference type="PANTHER" id="PTHR11200">
    <property type="entry name" value="INOSITOL 5-PHOSPHATASE"/>
    <property type="match status" value="1"/>
</dbReference>
<dbReference type="GeneID" id="20526973"/>
<dbReference type="SUPFAM" id="SSF50978">
    <property type="entry name" value="WD40 repeat-like"/>
    <property type="match status" value="1"/>
</dbReference>
<dbReference type="STRING" id="691883.A0A058ZCY8"/>
<feature type="region of interest" description="Disordered" evidence="1">
    <location>
        <begin position="141"/>
        <end position="181"/>
    </location>
</feature>
<feature type="region of interest" description="Disordered" evidence="1">
    <location>
        <begin position="622"/>
        <end position="649"/>
    </location>
</feature>
<feature type="region of interest" description="Disordered" evidence="1">
    <location>
        <begin position="266"/>
        <end position="389"/>
    </location>
</feature>
<evidence type="ECO:0000256" key="1">
    <source>
        <dbReference type="SAM" id="MobiDB-lite"/>
    </source>
</evidence>
<name>A0A058ZCY8_FONAL</name>
<feature type="domain" description="Inositol polyphosphate-related phosphatase" evidence="2">
    <location>
        <begin position="1423"/>
        <end position="1759"/>
    </location>
</feature>
<dbReference type="OrthoDB" id="2248459at2759"/>
<feature type="compositionally biased region" description="Polar residues" evidence="1">
    <location>
        <begin position="1774"/>
        <end position="1785"/>
    </location>
</feature>
<dbReference type="Proteomes" id="UP000030693">
    <property type="component" value="Unassembled WGS sequence"/>
</dbReference>
<organism evidence="3">
    <name type="scientific">Fonticula alba</name>
    <name type="common">Slime mold</name>
    <dbReference type="NCBI Taxonomy" id="691883"/>
    <lineage>
        <taxon>Eukaryota</taxon>
        <taxon>Rotosphaerida</taxon>
        <taxon>Fonticulaceae</taxon>
        <taxon>Fonticula</taxon>
    </lineage>
</organism>
<feature type="region of interest" description="Disordered" evidence="1">
    <location>
        <begin position="1"/>
        <end position="93"/>
    </location>
</feature>
<feature type="compositionally biased region" description="Low complexity" evidence="1">
    <location>
        <begin position="622"/>
        <end position="632"/>
    </location>
</feature>
<feature type="compositionally biased region" description="Polar residues" evidence="1">
    <location>
        <begin position="230"/>
        <end position="248"/>
    </location>
</feature>
<dbReference type="InterPro" id="IPR001680">
    <property type="entry name" value="WD40_rpt"/>
</dbReference>
<evidence type="ECO:0000259" key="2">
    <source>
        <dbReference type="SMART" id="SM00128"/>
    </source>
</evidence>
<feature type="region of interest" description="Disordered" evidence="1">
    <location>
        <begin position="992"/>
        <end position="1024"/>
    </location>
</feature>
<dbReference type="EMBL" id="KB932203">
    <property type="protein sequence ID" value="KCV71302.1"/>
    <property type="molecule type" value="Genomic_DNA"/>
</dbReference>
<evidence type="ECO:0000313" key="4">
    <source>
        <dbReference type="Proteomes" id="UP000030693"/>
    </source>
</evidence>
<reference evidence="3" key="1">
    <citation type="submission" date="2013-04" db="EMBL/GenBank/DDBJ databases">
        <title>The Genome Sequence of Fonticula alba ATCC 38817.</title>
        <authorList>
            <consortium name="The Broad Institute Genomics Platform"/>
            <person name="Russ C."/>
            <person name="Cuomo C."/>
            <person name="Burger G."/>
            <person name="Gray M.W."/>
            <person name="Holland P.W.H."/>
            <person name="King N."/>
            <person name="Lang F.B.F."/>
            <person name="Roger A.J."/>
            <person name="Ruiz-Trillo I."/>
            <person name="Brown M."/>
            <person name="Walker B."/>
            <person name="Young S."/>
            <person name="Zeng Q."/>
            <person name="Gargeya S."/>
            <person name="Fitzgerald M."/>
            <person name="Haas B."/>
            <person name="Abouelleil A."/>
            <person name="Allen A.W."/>
            <person name="Alvarado L."/>
            <person name="Arachchi H.M."/>
            <person name="Berlin A.M."/>
            <person name="Chapman S.B."/>
            <person name="Gainer-Dewar J."/>
            <person name="Goldberg J."/>
            <person name="Griggs A."/>
            <person name="Gujja S."/>
            <person name="Hansen M."/>
            <person name="Howarth C."/>
            <person name="Imamovic A."/>
            <person name="Ireland A."/>
            <person name="Larimer J."/>
            <person name="McCowan C."/>
            <person name="Murphy C."/>
            <person name="Pearson M."/>
            <person name="Poon T.W."/>
            <person name="Priest M."/>
            <person name="Roberts A."/>
            <person name="Saif S."/>
            <person name="Shea T."/>
            <person name="Sisk P."/>
            <person name="Sykes S."/>
            <person name="Wortman J."/>
            <person name="Nusbaum C."/>
            <person name="Birren B."/>
        </authorList>
    </citation>
    <scope>NUCLEOTIDE SEQUENCE [LARGE SCALE GENOMIC DNA]</scope>
    <source>
        <strain evidence="3">ATCC 38817</strain>
    </source>
</reference>
<feature type="region of interest" description="Disordered" evidence="1">
    <location>
        <begin position="1191"/>
        <end position="1234"/>
    </location>
</feature>
<dbReference type="InterPro" id="IPR036322">
    <property type="entry name" value="WD40_repeat_dom_sf"/>
</dbReference>
<feature type="compositionally biased region" description="Low complexity" evidence="1">
    <location>
        <begin position="335"/>
        <end position="359"/>
    </location>
</feature>
<feature type="region of interest" description="Disordered" evidence="1">
    <location>
        <begin position="205"/>
        <end position="248"/>
    </location>
</feature>
<dbReference type="PANTHER" id="PTHR11200:SF240">
    <property type="entry name" value="INOSITOL POLYPHOSPHATE 5-PHOSPHATASE C9G1.10C-RELATED"/>
    <property type="match status" value="1"/>
</dbReference>
<dbReference type="SMART" id="SM00320">
    <property type="entry name" value="WD40"/>
    <property type="match status" value="4"/>
</dbReference>
<dbReference type="Pfam" id="PF22669">
    <property type="entry name" value="Exo_endo_phos2"/>
    <property type="match status" value="1"/>
</dbReference>
<dbReference type="Gene3D" id="3.60.10.10">
    <property type="entry name" value="Endonuclease/exonuclease/phosphatase"/>
    <property type="match status" value="1"/>
</dbReference>
<dbReference type="SUPFAM" id="SSF56219">
    <property type="entry name" value="DNase I-like"/>
    <property type="match status" value="1"/>
</dbReference>
<feature type="compositionally biased region" description="Polar residues" evidence="1">
    <location>
        <begin position="368"/>
        <end position="389"/>
    </location>
</feature>
<feature type="compositionally biased region" description="Low complexity" evidence="1">
    <location>
        <begin position="554"/>
        <end position="580"/>
    </location>
</feature>
<feature type="compositionally biased region" description="Low complexity" evidence="1">
    <location>
        <begin position="266"/>
        <end position="280"/>
    </location>
</feature>
<dbReference type="Gene3D" id="2.130.10.10">
    <property type="entry name" value="YVTN repeat-like/Quinoprotein amine dehydrogenase"/>
    <property type="match status" value="2"/>
</dbReference>
<dbReference type="GO" id="GO:0046856">
    <property type="term" value="P:phosphatidylinositol dephosphorylation"/>
    <property type="evidence" value="ECO:0007669"/>
    <property type="project" value="InterPro"/>
</dbReference>
<dbReference type="InterPro" id="IPR015943">
    <property type="entry name" value="WD40/YVTN_repeat-like_dom_sf"/>
</dbReference>
<keyword evidence="4" id="KW-1185">Reference proteome</keyword>
<dbReference type="InterPro" id="IPR000300">
    <property type="entry name" value="IPPc"/>
</dbReference>
<protein>
    <recommendedName>
        <fullName evidence="2">Inositol polyphosphate-related phosphatase domain-containing protein</fullName>
    </recommendedName>
</protein>
<feature type="region of interest" description="Disordered" evidence="1">
    <location>
        <begin position="402"/>
        <end position="443"/>
    </location>
</feature>
<dbReference type="SMART" id="SM00128">
    <property type="entry name" value="IPPc"/>
    <property type="match status" value="1"/>
</dbReference>
<feature type="region of interest" description="Disordered" evidence="1">
    <location>
        <begin position="546"/>
        <end position="580"/>
    </location>
</feature>
<dbReference type="RefSeq" id="XP_009494425.1">
    <property type="nucleotide sequence ID" value="XM_009496150.1"/>
</dbReference>
<accession>A0A058ZCY8</accession>
<dbReference type="InterPro" id="IPR046985">
    <property type="entry name" value="IP5"/>
</dbReference>
<gene>
    <name evidence="3" type="ORF">H696_02248</name>
</gene>
<evidence type="ECO:0000313" key="3">
    <source>
        <dbReference type="EMBL" id="KCV71302.1"/>
    </source>
</evidence>
<proteinExistence type="predicted"/>
<dbReference type="GO" id="GO:0004439">
    <property type="term" value="F:phosphatidylinositol-4,5-bisphosphate 5-phosphatase activity"/>
    <property type="evidence" value="ECO:0007669"/>
    <property type="project" value="TreeGrafter"/>
</dbReference>
<feature type="region of interest" description="Disordered" evidence="1">
    <location>
        <begin position="709"/>
        <end position="734"/>
    </location>
</feature>
<feature type="region of interest" description="Disordered" evidence="1">
    <location>
        <begin position="457"/>
        <end position="505"/>
    </location>
</feature>
<feature type="compositionally biased region" description="Low complexity" evidence="1">
    <location>
        <begin position="1"/>
        <end position="12"/>
    </location>
</feature>
<sequence length="1785" mass="181079">MCPPEASSSAAPDANRASFHALRQRWLDMDGTSDSGNFGDGGGGGSGNGGTGSDGGGSGGGGGGGGGGTTTPGAVGGIPRSQVPSPIGARPRLPSVIGGPIITSSTVTIQIDLPIAPAVSASPVVPTIVVDPPCRASVTLLSTADADKGDEQATPDPSDDEAASETTPSPRPVSPMMATAAAATATATATAAASSMPIPRCDVGGSASASHLPSLLQPDSPGPRLEPSFGSLSDLTAGSQAGSLSTSQALRRRLSRVISMQYGSSGSLAASSSDLSAPSGRGPSSTTHLPPEILLGGDHLGGSLAGTMATSPVGDMAGTPSPVTSDTPLGPPRPGLVLPLGMAPSPSAPLSAGSPSPAGRRSFMALSPSASRSTDSLHSTGTGGAATSSEEVAQLLRQLTEADAAATGQADDPAGALPARPPPSHYSRLMSQSETPQRGRLRSGTFGLQPVITATLAGPAASGSPGITAVSTPGPDGSPAMSALPASPRAMMSTPPPASIGSPHAAGAAYRPLHVASSPGLMAMGTASPASPPSVLLLSPPALALDGVEDPADGASDTPSTPTTASMAATTAASSGGSIESGPSLADLAAGAGGSFERYVQLRRAAEQQNALAPAAEPFASASSASLADSTSRQGPEGGPALPAGAPVPRPRLLDTVMAMQDELAILGPEAWYMMEEGVSPDMLDHLGDLSNPLLGMENLRASAIGIAPPAGGPPGQLPLPRQSHAGSPSSETLAGLARISRSLRRPSLPGTSGGAFLPIGARAQLGTSIAGAPSAVGKDLELPVPLASVPASAQHQHAHHVQHPRKEAPAAIATTGVAAAAAAAATANVAAAGAATVAPPAGIIPDYARCNYQPPLYPSSVYVKKFRARTSVRSFIVGDGVVLTGSSGIRSWSMKSGECLKTGCFELETSKVNSLIFCPFDIKGTIVWAGCSDGSLLVFNIATGVLLATWRRPGSGAGDAQVDGHAPAPSDAHTSIAPTAAFLSTPDAVRPVLPTAEPGSGGPAGPQQPSPIPGGPDAAGGVELSTDSTSIELVALFFDPGTPLGVSSDTGQYIPPRVVALSADGAVTIFNSKPATPVSHASLLGGFFDQFTVEYVHLGVTRATQSVFIPPQLIGEVPVRAAGGQEANVSVYEPSALWLAKRHRAWVFSNFNSRRCQSLDTDGVFHAAARAAVAAAAESAAAEDSLLGGDEVPAEALGPGRHHRSMSVASAMRTGSGGPVSDSGAESASNVPSGGAAKRAALEASSSGASTITGVAALMNGEYVCTGHQDGRILIWRKRPYGLSAVTSPGAGAGAGGSSARPGSVHGALVASGSHVFDLFNFITMGEPVTSLSAITDSPLLWVGFGSGKIAILDASDNWNCAKEWKAHKSPVLQIVLPQSSLLSTAASLAENGRIRFWDSLLRADSILLSLKAQEALYCQYTDAHVGVFSWNVSGTSPFSIGPVNLARMFFPGCDAFRRGGPSGRFRRAAGSAPPASAPGDVPDLLVIGLQEVVELDLNRKNAKQFLKDVRSEQALSNWHHTISGALRYAHPNRYFTCVDSKAMIGLMIFVFAADKIGPLVRSVAVDSTKTGLGGKAGNKGSVGVRLRVLDSSFCFLNCHLAAGQTRSKDRDSDAAAILKSTQFPSARREADRVAFINGGDGSRALDHEFCFFFGDLNYRVDMTPAEAWQALQRGGSLNALAAMLNRDQFRAHQPRNALRVFNEARIRFPPTYKLVKGTHSYDIGSERTPSWCDRILSRGLGIQQTHGRARLGPFPGRRASPDAANLAAKEGQAQSSGTYAGLL</sequence>
<feature type="region of interest" description="Disordered" evidence="1">
    <location>
        <begin position="1749"/>
        <end position="1785"/>
    </location>
</feature>
<dbReference type="eggNOG" id="KOG0565">
    <property type="taxonomic scope" value="Eukaryota"/>
</dbReference>
<dbReference type="InterPro" id="IPR036691">
    <property type="entry name" value="Endo/exonu/phosph_ase_sf"/>
</dbReference>
<feature type="compositionally biased region" description="Gly residues" evidence="1">
    <location>
        <begin position="38"/>
        <end position="76"/>
    </location>
</feature>